<gene>
    <name evidence="2" type="ORF">HCBG_06268</name>
</gene>
<evidence type="ECO:0000313" key="3">
    <source>
        <dbReference type="Proteomes" id="UP000001631"/>
    </source>
</evidence>
<proteinExistence type="predicted"/>
<accession>C0NSY8</accession>
<dbReference type="EMBL" id="GG663371">
    <property type="protein sequence ID" value="EEH05149.1"/>
    <property type="molecule type" value="Genomic_DNA"/>
</dbReference>
<evidence type="ECO:0000256" key="1">
    <source>
        <dbReference type="SAM" id="MobiDB-lite"/>
    </source>
</evidence>
<dbReference type="HOGENOM" id="CLU_1389861_0_0_1"/>
<dbReference type="GeneID" id="69039284"/>
<feature type="region of interest" description="Disordered" evidence="1">
    <location>
        <begin position="102"/>
        <end position="121"/>
    </location>
</feature>
<protein>
    <submittedName>
        <fullName evidence="2">Uncharacterized protein</fullName>
    </submittedName>
</protein>
<evidence type="ECO:0000313" key="2">
    <source>
        <dbReference type="EMBL" id="EEH05149.1"/>
    </source>
</evidence>
<organism evidence="2 3">
    <name type="scientific">Ajellomyces capsulatus (strain G186AR / H82 / ATCC MYA-2454 / RMSCC 2432)</name>
    <name type="common">Darling's disease fungus</name>
    <name type="synonym">Histoplasma capsulatum</name>
    <dbReference type="NCBI Taxonomy" id="447093"/>
    <lineage>
        <taxon>Eukaryota</taxon>
        <taxon>Fungi</taxon>
        <taxon>Dikarya</taxon>
        <taxon>Ascomycota</taxon>
        <taxon>Pezizomycotina</taxon>
        <taxon>Eurotiomycetes</taxon>
        <taxon>Eurotiomycetidae</taxon>
        <taxon>Onygenales</taxon>
        <taxon>Ajellomycetaceae</taxon>
        <taxon>Histoplasma</taxon>
    </lineage>
</organism>
<sequence>MIGLCSPHSPISNPSNPIAPRRGYQLNSVWYPMVLFKLCAVRWTHHASFSFSIHGKEIRHSRDPALRFVRCTRDAPGLVKRRKHESSQEVIESSRAWSRGKKELDHSRLSSGSHNLLHRSSLAGPGDWEPVGWVESEPRHPGCAREQALCRLLIIFTKWFCERKKQPKRKKTEKGKATSRGTSGSPPDSHRPNLRK</sequence>
<dbReference type="InParanoid" id="C0NSY8"/>
<dbReference type="RefSeq" id="XP_045285630.1">
    <property type="nucleotide sequence ID" value="XM_045433317.1"/>
</dbReference>
<dbReference type="AlphaFoldDB" id="C0NSY8"/>
<keyword evidence="3" id="KW-1185">Reference proteome</keyword>
<feature type="region of interest" description="Disordered" evidence="1">
    <location>
        <begin position="165"/>
        <end position="196"/>
    </location>
</feature>
<reference evidence="2" key="1">
    <citation type="submission" date="2009-02" db="EMBL/GenBank/DDBJ databases">
        <title>The Genome Sequence of Ajellomyces capsulatus strain G186AR.</title>
        <authorList>
            <consortium name="The Broad Institute Genome Sequencing Platform"/>
            <person name="Champion M."/>
            <person name="Cuomo C."/>
            <person name="Ma L.-J."/>
            <person name="Henn M.R."/>
            <person name="Sil A."/>
            <person name="Goldman B."/>
            <person name="Young S.K."/>
            <person name="Kodira C.D."/>
            <person name="Zeng Q."/>
            <person name="Koehrsen M."/>
            <person name="Alvarado L."/>
            <person name="Berlin A."/>
            <person name="Borenstein D."/>
            <person name="Chen Z."/>
            <person name="Engels R."/>
            <person name="Freedman E."/>
            <person name="Gellesch M."/>
            <person name="Goldberg J."/>
            <person name="Griggs A."/>
            <person name="Gujja S."/>
            <person name="Heiman D."/>
            <person name="Hepburn T."/>
            <person name="Howarth C."/>
            <person name="Jen D."/>
            <person name="Larson L."/>
            <person name="Lewis B."/>
            <person name="Mehta T."/>
            <person name="Park D."/>
            <person name="Pearson M."/>
            <person name="Roberts A."/>
            <person name="Saif S."/>
            <person name="Shea T."/>
            <person name="Shenoy N."/>
            <person name="Sisk P."/>
            <person name="Stolte C."/>
            <person name="Sykes S."/>
            <person name="Walk T."/>
            <person name="White J."/>
            <person name="Yandava C."/>
            <person name="Klein B."/>
            <person name="McEwen J.G."/>
            <person name="Puccia R."/>
            <person name="Goldman G.H."/>
            <person name="Felipe M.S."/>
            <person name="Nino-Vega G."/>
            <person name="San-Blas G."/>
            <person name="Taylor J."/>
            <person name="Mendoza L."/>
            <person name="Galagan J."/>
            <person name="Nusbaum C."/>
            <person name="Birren B."/>
        </authorList>
    </citation>
    <scope>NUCLEOTIDE SEQUENCE</scope>
    <source>
        <strain evidence="2">G186AR</strain>
    </source>
</reference>
<dbReference type="Proteomes" id="UP000001631">
    <property type="component" value="Unassembled WGS sequence"/>
</dbReference>
<name>C0NSY8_AJECG</name>